<evidence type="ECO:0008006" key="4">
    <source>
        <dbReference type="Google" id="ProtNLM"/>
    </source>
</evidence>
<reference evidence="2 3" key="1">
    <citation type="submission" date="2017-08" db="EMBL/GenBank/DDBJ databases">
        <authorList>
            <person name="de Groot N.N."/>
        </authorList>
    </citation>
    <scope>NUCLEOTIDE SEQUENCE [LARGE SCALE GENOMIC DNA]</scope>
    <source>
        <strain evidence="2 3">JC228</strain>
    </source>
</reference>
<dbReference type="InterPro" id="IPR045956">
    <property type="entry name" value="DUF6376"/>
</dbReference>
<dbReference type="OrthoDB" id="2607309at2"/>
<keyword evidence="1" id="KW-0732">Signal</keyword>
<feature type="chain" id="PRO_5039620241" description="Lipoprotein" evidence="1">
    <location>
        <begin position="21"/>
        <end position="146"/>
    </location>
</feature>
<organism evidence="2 3">
    <name type="scientific">Bacillus oleivorans</name>
    <dbReference type="NCBI Taxonomy" id="1448271"/>
    <lineage>
        <taxon>Bacteria</taxon>
        <taxon>Bacillati</taxon>
        <taxon>Bacillota</taxon>
        <taxon>Bacilli</taxon>
        <taxon>Bacillales</taxon>
        <taxon>Bacillaceae</taxon>
        <taxon>Bacillus</taxon>
    </lineage>
</organism>
<dbReference type="Pfam" id="PF19903">
    <property type="entry name" value="DUF6376"/>
    <property type="match status" value="1"/>
</dbReference>
<sequence>MKKWISLFALLLFLSGCSLLEDVNNTLDYVNEATDYVNEANQFANDVPALAEQAASDPNVLANLEEQLQMMQEEIQEFNALNPPGIAEDIHQTIEGYNQTIEAAIDSSLEKIEQGQFQLNELMDSELMQTFQNLQNTLNQLEQLGN</sequence>
<evidence type="ECO:0000313" key="3">
    <source>
        <dbReference type="Proteomes" id="UP000219546"/>
    </source>
</evidence>
<gene>
    <name evidence="2" type="ORF">SAMN05877753_103347</name>
</gene>
<dbReference type="Proteomes" id="UP000219546">
    <property type="component" value="Unassembled WGS sequence"/>
</dbReference>
<name>A0A285CRB3_9BACI</name>
<dbReference type="PROSITE" id="PS51257">
    <property type="entry name" value="PROKAR_LIPOPROTEIN"/>
    <property type="match status" value="1"/>
</dbReference>
<feature type="signal peptide" evidence="1">
    <location>
        <begin position="1"/>
        <end position="20"/>
    </location>
</feature>
<evidence type="ECO:0000256" key="1">
    <source>
        <dbReference type="SAM" id="SignalP"/>
    </source>
</evidence>
<evidence type="ECO:0000313" key="2">
    <source>
        <dbReference type="EMBL" id="SNX69965.1"/>
    </source>
</evidence>
<dbReference type="AlphaFoldDB" id="A0A285CRB3"/>
<proteinExistence type="predicted"/>
<dbReference type="EMBL" id="OAOP01000003">
    <property type="protein sequence ID" value="SNX69965.1"/>
    <property type="molecule type" value="Genomic_DNA"/>
</dbReference>
<accession>A0A285CRB3</accession>
<protein>
    <recommendedName>
        <fullName evidence="4">Lipoprotein</fullName>
    </recommendedName>
</protein>
<dbReference type="RefSeq" id="WP_097158259.1">
    <property type="nucleotide sequence ID" value="NZ_JBEPMQ010000002.1"/>
</dbReference>
<keyword evidence="3" id="KW-1185">Reference proteome</keyword>